<dbReference type="Proteomes" id="UP000518266">
    <property type="component" value="Unassembled WGS sequence"/>
</dbReference>
<proteinExistence type="predicted"/>
<dbReference type="AlphaFoldDB" id="A0A7J5YX45"/>
<dbReference type="PANTHER" id="PTHR46169">
    <property type="entry name" value="DNA REPLICATION-RELATED ELEMENT FACTOR, ISOFORM A"/>
    <property type="match status" value="1"/>
</dbReference>
<feature type="compositionally biased region" description="Polar residues" evidence="1">
    <location>
        <begin position="1"/>
        <end position="22"/>
    </location>
</feature>
<dbReference type="EMBL" id="JAAKFY010000008">
    <property type="protein sequence ID" value="KAF3853996.1"/>
    <property type="molecule type" value="Genomic_DNA"/>
</dbReference>
<dbReference type="InterPro" id="IPR052717">
    <property type="entry name" value="Vacuolar_transposase_reg"/>
</dbReference>
<reference evidence="2 3" key="1">
    <citation type="submission" date="2020-03" db="EMBL/GenBank/DDBJ databases">
        <title>Dissostichus mawsoni Genome sequencing and assembly.</title>
        <authorList>
            <person name="Park H."/>
        </authorList>
    </citation>
    <scope>NUCLEOTIDE SEQUENCE [LARGE SCALE GENOMIC DNA]</scope>
    <source>
        <strain evidence="2">DM0001</strain>
        <tissue evidence="2">Muscle</tissue>
    </source>
</reference>
<dbReference type="GO" id="GO:0005634">
    <property type="term" value="C:nucleus"/>
    <property type="evidence" value="ECO:0007669"/>
    <property type="project" value="TreeGrafter"/>
</dbReference>
<dbReference type="InterPro" id="IPR012337">
    <property type="entry name" value="RNaseH-like_sf"/>
</dbReference>
<feature type="non-terminal residue" evidence="2">
    <location>
        <position position="1"/>
    </location>
</feature>
<dbReference type="PANTHER" id="PTHR46169:SF29">
    <property type="entry name" value="DNA REPLICATION-RELATED ELEMENT FACTOR, ISOFORM A"/>
    <property type="match status" value="1"/>
</dbReference>
<gene>
    <name evidence="2" type="ORF">F7725_014684</name>
</gene>
<keyword evidence="3" id="KW-1185">Reference proteome</keyword>
<protein>
    <submittedName>
        <fullName evidence="2">Uncharacterized protein</fullName>
    </submittedName>
</protein>
<evidence type="ECO:0000256" key="1">
    <source>
        <dbReference type="SAM" id="MobiDB-lite"/>
    </source>
</evidence>
<dbReference type="GO" id="GO:0006357">
    <property type="term" value="P:regulation of transcription by RNA polymerase II"/>
    <property type="evidence" value="ECO:0007669"/>
    <property type="project" value="TreeGrafter"/>
</dbReference>
<feature type="region of interest" description="Disordered" evidence="1">
    <location>
        <begin position="1"/>
        <end position="29"/>
    </location>
</feature>
<dbReference type="SUPFAM" id="SSF53098">
    <property type="entry name" value="Ribonuclease H-like"/>
    <property type="match status" value="1"/>
</dbReference>
<evidence type="ECO:0000313" key="3">
    <source>
        <dbReference type="Proteomes" id="UP000518266"/>
    </source>
</evidence>
<dbReference type="OrthoDB" id="1869581at2759"/>
<comment type="caution">
    <text evidence="2">The sequence shown here is derived from an EMBL/GenBank/DDBJ whole genome shotgun (WGS) entry which is preliminary data.</text>
</comment>
<name>A0A7J5YX45_DISMA</name>
<evidence type="ECO:0000313" key="2">
    <source>
        <dbReference type="EMBL" id="KAF3853996.1"/>
    </source>
</evidence>
<organism evidence="2 3">
    <name type="scientific">Dissostichus mawsoni</name>
    <name type="common">Antarctic cod</name>
    <dbReference type="NCBI Taxonomy" id="36200"/>
    <lineage>
        <taxon>Eukaryota</taxon>
        <taxon>Metazoa</taxon>
        <taxon>Chordata</taxon>
        <taxon>Craniata</taxon>
        <taxon>Vertebrata</taxon>
        <taxon>Euteleostomi</taxon>
        <taxon>Actinopterygii</taxon>
        <taxon>Neopterygii</taxon>
        <taxon>Teleostei</taxon>
        <taxon>Neoteleostei</taxon>
        <taxon>Acanthomorphata</taxon>
        <taxon>Eupercaria</taxon>
        <taxon>Perciformes</taxon>
        <taxon>Notothenioidei</taxon>
        <taxon>Nototheniidae</taxon>
        <taxon>Dissostichus</taxon>
    </lineage>
</organism>
<sequence length="345" mass="38508">SSSSNASTSEQCTGQRQTSINDFSKRPVTDRRRQQIRDLLVNFVVKDRHTAVNIAQRLKETIEEWDLDLFCTIHDNASSMNMAMELCEQFSHHLGCAGHTIQLAIKAGLHLPEIAKTTVAARRVVSHFHQSSVVLCALKKRQEPMGCQWELVAQLIPVLRPLAKATTIMCGENHVGLSFIYPVLLNMANNTLSAKESDLAVPLSALYTGKLWQEAQTVCEKECVCACIVCVWGCKCTQPRTAVKTLSPHRATPEMLHMWSNLEMMSTGETSGTESCTEMSITSQRALARSHKFMKAEETRHANGCRPARWPLRDGRLHAWRGLAEAAHPTQPPIPDECITPVRKE</sequence>
<accession>A0A7J5YX45</accession>